<protein>
    <submittedName>
        <fullName evidence="2">Uncharacterized protein</fullName>
    </submittedName>
</protein>
<dbReference type="EMBL" id="CP036317">
    <property type="protein sequence ID" value="QDV18745.1"/>
    <property type="molecule type" value="Genomic_DNA"/>
</dbReference>
<evidence type="ECO:0000313" key="3">
    <source>
        <dbReference type="Proteomes" id="UP000320839"/>
    </source>
</evidence>
<feature type="transmembrane region" description="Helical" evidence="1">
    <location>
        <begin position="47"/>
        <end position="67"/>
    </location>
</feature>
<name>A0A518FR25_9PLAN</name>
<keyword evidence="1" id="KW-0472">Membrane</keyword>
<accession>A0A518FR25</accession>
<keyword evidence="1" id="KW-1133">Transmembrane helix</keyword>
<organism evidence="2 3">
    <name type="scientific">Gimesia panareensis</name>
    <dbReference type="NCBI Taxonomy" id="2527978"/>
    <lineage>
        <taxon>Bacteria</taxon>
        <taxon>Pseudomonadati</taxon>
        <taxon>Planctomycetota</taxon>
        <taxon>Planctomycetia</taxon>
        <taxon>Planctomycetales</taxon>
        <taxon>Planctomycetaceae</taxon>
        <taxon>Gimesia</taxon>
    </lineage>
</organism>
<evidence type="ECO:0000256" key="1">
    <source>
        <dbReference type="SAM" id="Phobius"/>
    </source>
</evidence>
<sequence>MSNLLKAMIGIGSISILCSLGAAFLALVDINMRYKDAEVSKQWKSNMVFSAIAFLIGLFSFLFALLLGK</sequence>
<evidence type="ECO:0000313" key="2">
    <source>
        <dbReference type="EMBL" id="QDV18745.1"/>
    </source>
</evidence>
<feature type="transmembrane region" description="Helical" evidence="1">
    <location>
        <begin position="7"/>
        <end position="27"/>
    </location>
</feature>
<keyword evidence="1" id="KW-0812">Transmembrane</keyword>
<proteinExistence type="predicted"/>
<dbReference type="Proteomes" id="UP000320839">
    <property type="component" value="Chromosome"/>
</dbReference>
<gene>
    <name evidence="2" type="ORF">Pan153_34060</name>
</gene>
<dbReference type="AlphaFoldDB" id="A0A518FR25"/>
<reference evidence="2 3" key="1">
    <citation type="submission" date="2019-02" db="EMBL/GenBank/DDBJ databases">
        <title>Deep-cultivation of Planctomycetes and their phenomic and genomic characterization uncovers novel biology.</title>
        <authorList>
            <person name="Wiegand S."/>
            <person name="Jogler M."/>
            <person name="Boedeker C."/>
            <person name="Pinto D."/>
            <person name="Vollmers J."/>
            <person name="Rivas-Marin E."/>
            <person name="Kohn T."/>
            <person name="Peeters S.H."/>
            <person name="Heuer A."/>
            <person name="Rast P."/>
            <person name="Oberbeckmann S."/>
            <person name="Bunk B."/>
            <person name="Jeske O."/>
            <person name="Meyerdierks A."/>
            <person name="Storesund J.E."/>
            <person name="Kallscheuer N."/>
            <person name="Luecker S."/>
            <person name="Lage O.M."/>
            <person name="Pohl T."/>
            <person name="Merkel B.J."/>
            <person name="Hornburger P."/>
            <person name="Mueller R.-W."/>
            <person name="Bruemmer F."/>
            <person name="Labrenz M."/>
            <person name="Spormann A.M."/>
            <person name="Op den Camp H."/>
            <person name="Overmann J."/>
            <person name="Amann R."/>
            <person name="Jetten M.S.M."/>
            <person name="Mascher T."/>
            <person name="Medema M.H."/>
            <person name="Devos D.P."/>
            <person name="Kaster A.-K."/>
            <person name="Ovreas L."/>
            <person name="Rohde M."/>
            <person name="Galperin M.Y."/>
            <person name="Jogler C."/>
        </authorList>
    </citation>
    <scope>NUCLEOTIDE SEQUENCE [LARGE SCALE GENOMIC DNA]</scope>
    <source>
        <strain evidence="2 3">Pan153</strain>
    </source>
</reference>